<evidence type="ECO:0000313" key="2">
    <source>
        <dbReference type="Proteomes" id="UP001597319"/>
    </source>
</evidence>
<proteinExistence type="predicted"/>
<gene>
    <name evidence="1" type="ORF">ACFSR1_02305</name>
</gene>
<dbReference type="GO" id="GO:0016787">
    <property type="term" value="F:hydrolase activity"/>
    <property type="evidence" value="ECO:0007669"/>
    <property type="project" value="UniProtKB-KW"/>
</dbReference>
<comment type="caution">
    <text evidence="1">The sequence shown here is derived from an EMBL/GenBank/DDBJ whole genome shotgun (WGS) entry which is preliminary data.</text>
</comment>
<keyword evidence="2" id="KW-1185">Reference proteome</keyword>
<keyword evidence="1" id="KW-0378">Hydrolase</keyword>
<accession>A0ABW5LBH3</accession>
<organism evidence="1 2">
    <name type="scientific">Aquimarina rubra</name>
    <dbReference type="NCBI Taxonomy" id="1920033"/>
    <lineage>
        <taxon>Bacteria</taxon>
        <taxon>Pseudomonadati</taxon>
        <taxon>Bacteroidota</taxon>
        <taxon>Flavobacteriia</taxon>
        <taxon>Flavobacteriales</taxon>
        <taxon>Flavobacteriaceae</taxon>
        <taxon>Aquimarina</taxon>
    </lineage>
</organism>
<dbReference type="EC" id="3.4.-.-" evidence="1"/>
<sequence>MGKQKLIDFEFEEIKLSGVLNFPKDSEPKGIVLIVHGDGKTNAVEGNWWYDVRVAIMKAGYATYMWDKMGCGNSEGIYKNGRSVENEALEVIAAIKNLEENKISGSNKIGL</sequence>
<evidence type="ECO:0000313" key="1">
    <source>
        <dbReference type="EMBL" id="MFD2561484.1"/>
    </source>
</evidence>
<dbReference type="RefSeq" id="WP_378289224.1">
    <property type="nucleotide sequence ID" value="NZ_JBHULE010000002.1"/>
</dbReference>
<name>A0ABW5LBH3_9FLAO</name>
<protein>
    <submittedName>
        <fullName evidence="1">Alpha/beta hydrolase family protein</fullName>
        <ecNumber evidence="1">3.4.-.-</ecNumber>
    </submittedName>
</protein>
<dbReference type="InterPro" id="IPR029058">
    <property type="entry name" value="AB_hydrolase_fold"/>
</dbReference>
<dbReference type="EMBL" id="JBHULE010000002">
    <property type="protein sequence ID" value="MFD2561484.1"/>
    <property type="molecule type" value="Genomic_DNA"/>
</dbReference>
<dbReference type="Gene3D" id="3.40.50.1820">
    <property type="entry name" value="alpha/beta hydrolase"/>
    <property type="match status" value="1"/>
</dbReference>
<reference evidence="2" key="1">
    <citation type="journal article" date="2019" name="Int. J. Syst. Evol. Microbiol.">
        <title>The Global Catalogue of Microorganisms (GCM) 10K type strain sequencing project: providing services to taxonomists for standard genome sequencing and annotation.</title>
        <authorList>
            <consortium name="The Broad Institute Genomics Platform"/>
            <consortium name="The Broad Institute Genome Sequencing Center for Infectious Disease"/>
            <person name="Wu L."/>
            <person name="Ma J."/>
        </authorList>
    </citation>
    <scope>NUCLEOTIDE SEQUENCE [LARGE SCALE GENOMIC DNA]</scope>
    <source>
        <strain evidence="2">KCTC 52274</strain>
    </source>
</reference>
<dbReference type="Proteomes" id="UP001597319">
    <property type="component" value="Unassembled WGS sequence"/>
</dbReference>
<dbReference type="SUPFAM" id="SSF53474">
    <property type="entry name" value="alpha/beta-Hydrolases"/>
    <property type="match status" value="1"/>
</dbReference>